<reference evidence="2 3" key="1">
    <citation type="submission" date="2007-05" db="EMBL/GenBank/DDBJ databases">
        <title>Complete sequence of Geobacter uraniireducens Rf4.</title>
        <authorList>
            <consortium name="US DOE Joint Genome Institute"/>
            <person name="Copeland A."/>
            <person name="Lucas S."/>
            <person name="Lapidus A."/>
            <person name="Barry K."/>
            <person name="Detter J.C."/>
            <person name="Glavina del Rio T."/>
            <person name="Hammon N."/>
            <person name="Israni S."/>
            <person name="Dalin E."/>
            <person name="Tice H."/>
            <person name="Pitluck S."/>
            <person name="Chertkov O."/>
            <person name="Brettin T."/>
            <person name="Bruce D."/>
            <person name="Han C."/>
            <person name="Schmutz J."/>
            <person name="Larimer F."/>
            <person name="Land M."/>
            <person name="Hauser L."/>
            <person name="Kyrpides N."/>
            <person name="Mikhailova N."/>
            <person name="Shelobolina E."/>
            <person name="Aklujkar M."/>
            <person name="Lovley D."/>
            <person name="Richardson P."/>
        </authorList>
    </citation>
    <scope>NUCLEOTIDE SEQUENCE [LARGE SCALE GENOMIC DNA]</scope>
    <source>
        <strain evidence="2 3">Rf4</strain>
    </source>
</reference>
<gene>
    <name evidence="2" type="ordered locus">Gura_3472</name>
</gene>
<dbReference type="KEGG" id="gur:Gura_3472"/>
<accession>A5G760</accession>
<dbReference type="RefSeq" id="WP_011940289.1">
    <property type="nucleotide sequence ID" value="NC_009483.1"/>
</dbReference>
<dbReference type="Proteomes" id="UP000006695">
    <property type="component" value="Chromosome"/>
</dbReference>
<evidence type="ECO:0000313" key="3">
    <source>
        <dbReference type="Proteomes" id="UP000006695"/>
    </source>
</evidence>
<evidence type="ECO:0000313" key="2">
    <source>
        <dbReference type="EMBL" id="ABQ27628.1"/>
    </source>
</evidence>
<dbReference type="HOGENOM" id="CLU_1014386_0_0_7"/>
<dbReference type="STRING" id="351605.Gura_3472"/>
<protein>
    <submittedName>
        <fullName evidence="2">Uncharacterized protein</fullName>
    </submittedName>
</protein>
<feature type="chain" id="PRO_5002683293" evidence="1">
    <location>
        <begin position="26"/>
        <end position="291"/>
    </location>
</feature>
<dbReference type="EMBL" id="CP000698">
    <property type="protein sequence ID" value="ABQ27628.1"/>
    <property type="molecule type" value="Genomic_DNA"/>
</dbReference>
<organism evidence="2 3">
    <name type="scientific">Geotalea uraniireducens (strain Rf4)</name>
    <name type="common">Geobacter uraniireducens</name>
    <dbReference type="NCBI Taxonomy" id="351605"/>
    <lineage>
        <taxon>Bacteria</taxon>
        <taxon>Pseudomonadati</taxon>
        <taxon>Thermodesulfobacteriota</taxon>
        <taxon>Desulfuromonadia</taxon>
        <taxon>Geobacterales</taxon>
        <taxon>Geobacteraceae</taxon>
        <taxon>Geotalea</taxon>
    </lineage>
</organism>
<keyword evidence="3" id="KW-1185">Reference proteome</keyword>
<name>A5G760_GEOUR</name>
<keyword evidence="1" id="KW-0732">Signal</keyword>
<dbReference type="AlphaFoldDB" id="A5G760"/>
<sequence length="291" mass="32475">MKNMIQAIGTIVVIILFAGNVCAQAQGSPGTEEFGLTPKQLVQSIEKVEALISRCMRDHGFQYVPVDYITVRNGMGADKNMPGLSEEEFISKYGFGVSTMYTGHPPQLATGYSPAKAGLGERNVQIYRNLSTPDQVAYNRALLGENIDATFAVGLETENFSRTGGCTRKAIEQVFKPEQLKATYYNPKDALINKDPRMKAALRNYAREMRKAGFNYNHPDEAEPDIRARLAALTSGGTILVAKMSPEQLAALKKLQDYERRVAALNFKLEKKLFDPVEEKIEREKYPRKVQ</sequence>
<feature type="signal peptide" evidence="1">
    <location>
        <begin position="1"/>
        <end position="25"/>
    </location>
</feature>
<proteinExistence type="predicted"/>
<evidence type="ECO:0000256" key="1">
    <source>
        <dbReference type="SAM" id="SignalP"/>
    </source>
</evidence>